<organism evidence="3 4">
    <name type="scientific">Roseibium alexandrii</name>
    <dbReference type="NCBI Taxonomy" id="388408"/>
    <lineage>
        <taxon>Bacteria</taxon>
        <taxon>Pseudomonadati</taxon>
        <taxon>Pseudomonadota</taxon>
        <taxon>Alphaproteobacteria</taxon>
        <taxon>Hyphomicrobiales</taxon>
        <taxon>Stappiaceae</taxon>
        <taxon>Roseibium</taxon>
    </lineage>
</organism>
<keyword evidence="1" id="KW-0732">Signal</keyword>
<gene>
    <name evidence="3" type="ORF">LAX5112_00015</name>
</gene>
<feature type="domain" description="Solute-binding protein family 3/N-terminal" evidence="2">
    <location>
        <begin position="28"/>
        <end position="255"/>
    </location>
</feature>
<reference evidence="4" key="1">
    <citation type="submission" date="2015-07" db="EMBL/GenBank/DDBJ databases">
        <authorList>
            <person name="Rodrigo-Torres Lidia"/>
            <person name="Arahal R.David."/>
        </authorList>
    </citation>
    <scope>NUCLEOTIDE SEQUENCE [LARGE SCALE GENOMIC DNA]</scope>
    <source>
        <strain evidence="4">CECT 5112</strain>
    </source>
</reference>
<dbReference type="Proteomes" id="UP000053235">
    <property type="component" value="Unassembled WGS sequence"/>
</dbReference>
<dbReference type="Gene3D" id="3.40.190.10">
    <property type="entry name" value="Periplasmic binding protein-like II"/>
    <property type="match status" value="2"/>
</dbReference>
<dbReference type="SUPFAM" id="SSF53850">
    <property type="entry name" value="Periplasmic binding protein-like II"/>
    <property type="match status" value="1"/>
</dbReference>
<evidence type="ECO:0000313" key="3">
    <source>
        <dbReference type="EMBL" id="CTQ63641.1"/>
    </source>
</evidence>
<dbReference type="EMBL" id="CXWD01000001">
    <property type="protein sequence ID" value="CTQ63641.1"/>
    <property type="molecule type" value="Genomic_DNA"/>
</dbReference>
<dbReference type="STRING" id="388408.LAX5112_00015"/>
<evidence type="ECO:0000313" key="4">
    <source>
        <dbReference type="Proteomes" id="UP000053235"/>
    </source>
</evidence>
<dbReference type="InterPro" id="IPR001638">
    <property type="entry name" value="Solute-binding_3/MltF_N"/>
</dbReference>
<dbReference type="SMART" id="SM00062">
    <property type="entry name" value="PBPb"/>
    <property type="match status" value="1"/>
</dbReference>
<dbReference type="PANTHER" id="PTHR35936:SF25">
    <property type="entry name" value="ABC TRANSPORTER SUBSTRATE-BINDING PROTEIN"/>
    <property type="match status" value="1"/>
</dbReference>
<sequence length="261" mass="29200">MVTGFLFRRFVLSAAVLLTLILSAAATPLQLVTLQYPPYEYQDGDKVDGIVVRLLHHAFEKLGRDIEITVLPWKRAQLMAKKGQVDGIFTVYETPERLKYLDYSKKVLIPQTVSLWALRETDVSYDGSMESLADVSIGLALGVSYGEKADRALKSGALKHLEYAPDSAQNIKKLLAGRTSVVIMNRYGALHHLHLQDGFERVKELTPEISSVPSYVAFSKARNHTALRNQFDQVLEAMIASGDYTRIIDGYFAEKSAKTEF</sequence>
<evidence type="ECO:0000256" key="1">
    <source>
        <dbReference type="ARBA" id="ARBA00022729"/>
    </source>
</evidence>
<name>A0A0M6ZN34_9HYPH</name>
<dbReference type="OrthoDB" id="7354650at2"/>
<keyword evidence="4" id="KW-1185">Reference proteome</keyword>
<proteinExistence type="predicted"/>
<accession>A0A0M6ZN34</accession>
<dbReference type="PANTHER" id="PTHR35936">
    <property type="entry name" value="MEMBRANE-BOUND LYTIC MUREIN TRANSGLYCOSYLASE F"/>
    <property type="match status" value="1"/>
</dbReference>
<dbReference type="AlphaFoldDB" id="A0A0M6ZN34"/>
<protein>
    <submittedName>
        <fullName evidence="3">Cystine transporter subunit</fullName>
    </submittedName>
</protein>
<dbReference type="Pfam" id="PF00497">
    <property type="entry name" value="SBP_bac_3"/>
    <property type="match status" value="1"/>
</dbReference>
<evidence type="ECO:0000259" key="2">
    <source>
        <dbReference type="SMART" id="SM00062"/>
    </source>
</evidence>